<dbReference type="Gene3D" id="2.60.40.1930">
    <property type="match status" value="1"/>
</dbReference>
<dbReference type="SUPFAM" id="SSF56935">
    <property type="entry name" value="Porins"/>
    <property type="match status" value="1"/>
</dbReference>
<sequence length="923" mass="100685">MLSKTKVVASLVTVLLLAALVSFAPKAWQGGMLEKITSKLTFFENNYPQEKVFLHLDKPYYAAGDDVWFSAYLVNSSDHAPSPLSKVLYVELVNPEDSIAQRVVLNMQEGKGFGDFTLPDSIQAGLYRVRAYTSWMQNFHEDYFFHQNIQIWNPRESDLTPAANFSFKRQGSGDSVIVDLQLLTPKKTLAPPTAITYTVLQGAKRAASRKLNTSPTGKTKLRFYLPDAGDNQVAQLQLSIPQGQKTVKKKLVVPRSGSALDLQFFPEGGNLVSGFWNNIGFKATNAQGLGEDVKGVVVDQSGAKVADLTSLKFGMGRIGFMPEKGKRYEAKIKGADGSETTYSLPPAQDKGIIMTVDNSKPDKVRVKCYTIGFADGAGKPTALHVVAQSRGTAFFGASSTTGRDVFQADIPKEKFPTGISQITLFDQAGEPLAERLVFVNQNKNLQITITPDKPTYKPREKVTLQVEVKDAAGSPVAGNFSMSVTDGQTVVPDANSATLISYLQLSSDLRGYIEQPDFYFSATQEEAQTALDNLMLTQGWRRFVWKDILQDKFQAMPAPLEQGLSVSGVVTQYNEKKPVKDAVVTMFDVANMKNILFGNTDAQGRFSIALPTLKDSSRVVLQARNPKGKSNLIVSLEDPAPALVKPQVPYGTVAASLSDQQWAYLRNNQEQMKVDQSMGKGVLLGEVVVKGRKDPYANKSIADRTTLHSPGDVSYSVRGDRFPPGLDIISALPGRTPGVQMKEGKLVLRGGVTQSFDFGGEGGASEGGSTEPMYLIDGVRADMGLAQTLDPTQVERIDVLMPGAPSAIYGGEGVNGVISIIMKVPGSFVAKTNARWQGVAIYRGPKFQTVREFYMPKYDKPSKEFTPDWRSTLYWNPVIKTNAEGKAQVAFYCADAKTTYRAVVQGLTSKGLLGKGVTAMQVR</sequence>
<evidence type="ECO:0000259" key="2">
    <source>
        <dbReference type="Pfam" id="PF07715"/>
    </source>
</evidence>
<keyword evidence="1" id="KW-0998">Cell outer membrane</keyword>
<name>A0A3M9N5W2_9BACT</name>
<comment type="subcellular location">
    <subcellularLocation>
        <location evidence="1">Cell outer membrane</location>
        <topology evidence="1">Multi-pass membrane protein</topology>
    </subcellularLocation>
</comment>
<dbReference type="OrthoDB" id="679547at2"/>
<dbReference type="AlphaFoldDB" id="A0A3M9N5W2"/>
<dbReference type="EMBL" id="RJJE01000002">
    <property type="protein sequence ID" value="RNI32388.1"/>
    <property type="molecule type" value="Genomic_DNA"/>
</dbReference>
<evidence type="ECO:0000256" key="1">
    <source>
        <dbReference type="PROSITE-ProRule" id="PRU01360"/>
    </source>
</evidence>
<keyword evidence="1" id="KW-1134">Transmembrane beta strand</keyword>
<keyword evidence="1" id="KW-0813">Transport</keyword>
<keyword evidence="4" id="KW-1185">Reference proteome</keyword>
<evidence type="ECO:0000313" key="3">
    <source>
        <dbReference type="EMBL" id="RNI32388.1"/>
    </source>
</evidence>
<accession>A0A3M9N5W2</accession>
<comment type="caution">
    <text evidence="3">The sequence shown here is derived from an EMBL/GenBank/DDBJ whole genome shotgun (WGS) entry which is preliminary data.</text>
</comment>
<dbReference type="Pfam" id="PF07715">
    <property type="entry name" value="Plug"/>
    <property type="match status" value="1"/>
</dbReference>
<keyword evidence="1" id="KW-0472">Membrane</keyword>
<organism evidence="3 4">
    <name type="scientific">Rufibacter immobilis</name>
    <dbReference type="NCBI Taxonomy" id="1348778"/>
    <lineage>
        <taxon>Bacteria</taxon>
        <taxon>Pseudomonadati</taxon>
        <taxon>Bacteroidota</taxon>
        <taxon>Cytophagia</taxon>
        <taxon>Cytophagales</taxon>
        <taxon>Hymenobacteraceae</taxon>
        <taxon>Rufibacter</taxon>
    </lineage>
</organism>
<reference evidence="3 4" key="1">
    <citation type="submission" date="2018-11" db="EMBL/GenBank/DDBJ databases">
        <title>Rufibacter latericius sp. nov., isolated from water in Baiyang Lake.</title>
        <authorList>
            <person name="Yang Y."/>
        </authorList>
    </citation>
    <scope>NUCLEOTIDE SEQUENCE [LARGE SCALE GENOMIC DNA]</scope>
    <source>
        <strain evidence="3 4">MCC P1</strain>
    </source>
</reference>
<evidence type="ECO:0000313" key="4">
    <source>
        <dbReference type="Proteomes" id="UP000271010"/>
    </source>
</evidence>
<dbReference type="InterPro" id="IPR039426">
    <property type="entry name" value="TonB-dep_rcpt-like"/>
</dbReference>
<dbReference type="InterPro" id="IPR012910">
    <property type="entry name" value="Plug_dom"/>
</dbReference>
<protein>
    <recommendedName>
        <fullName evidence="2">TonB-dependent receptor plug domain-containing protein</fullName>
    </recommendedName>
</protein>
<proteinExistence type="inferred from homology"/>
<dbReference type="InterPro" id="IPR037066">
    <property type="entry name" value="Plug_dom_sf"/>
</dbReference>
<dbReference type="GO" id="GO:0009279">
    <property type="term" value="C:cell outer membrane"/>
    <property type="evidence" value="ECO:0007669"/>
    <property type="project" value="UniProtKB-SubCell"/>
</dbReference>
<comment type="similarity">
    <text evidence="1">Belongs to the TonB-dependent receptor family.</text>
</comment>
<dbReference type="Proteomes" id="UP000271010">
    <property type="component" value="Unassembled WGS sequence"/>
</dbReference>
<keyword evidence="1" id="KW-0812">Transmembrane</keyword>
<dbReference type="PROSITE" id="PS52016">
    <property type="entry name" value="TONB_DEPENDENT_REC_3"/>
    <property type="match status" value="1"/>
</dbReference>
<dbReference type="Gene3D" id="2.170.130.10">
    <property type="entry name" value="TonB-dependent receptor, plug domain"/>
    <property type="match status" value="1"/>
</dbReference>
<feature type="domain" description="TonB-dependent receptor plug" evidence="2">
    <location>
        <begin position="727"/>
        <end position="817"/>
    </location>
</feature>
<gene>
    <name evidence="3" type="ORF">EFA69_03435</name>
</gene>